<evidence type="ECO:0000313" key="9">
    <source>
        <dbReference type="Proteomes" id="UP000594480"/>
    </source>
</evidence>
<keyword evidence="5" id="KW-0676">Redox-active center</keyword>
<name>A0A7S8MY83_9MICO</name>
<dbReference type="InterPro" id="IPR017937">
    <property type="entry name" value="Thioredoxin_CS"/>
</dbReference>
<dbReference type="Gene3D" id="3.40.30.10">
    <property type="entry name" value="Glutaredoxin"/>
    <property type="match status" value="1"/>
</dbReference>
<keyword evidence="9" id="KW-1185">Reference proteome</keyword>
<gene>
    <name evidence="8" type="primary">trxA</name>
    <name evidence="8" type="ORF">IT882_05365</name>
</gene>
<evidence type="ECO:0000256" key="6">
    <source>
        <dbReference type="NCBIfam" id="TIGR01068"/>
    </source>
</evidence>
<dbReference type="AlphaFoldDB" id="A0A7S8MY83"/>
<accession>A0A7S8MY83</accession>
<evidence type="ECO:0000256" key="4">
    <source>
        <dbReference type="ARBA" id="ARBA00023157"/>
    </source>
</evidence>
<keyword evidence="2" id="KW-0813">Transport</keyword>
<dbReference type="PRINTS" id="PR00421">
    <property type="entry name" value="THIOREDOXIN"/>
</dbReference>
<dbReference type="InterPro" id="IPR013766">
    <property type="entry name" value="Thioredoxin_domain"/>
</dbReference>
<dbReference type="RefSeq" id="WP_195693476.1">
    <property type="nucleotide sequence ID" value="NZ_CP064760.1"/>
</dbReference>
<dbReference type="Pfam" id="PF00085">
    <property type="entry name" value="Thioredoxin"/>
    <property type="match status" value="1"/>
</dbReference>
<dbReference type="GO" id="GO:0045454">
    <property type="term" value="P:cell redox homeostasis"/>
    <property type="evidence" value="ECO:0007669"/>
    <property type="project" value="TreeGrafter"/>
</dbReference>
<dbReference type="FunFam" id="3.40.30.10:FF:000001">
    <property type="entry name" value="Thioredoxin"/>
    <property type="match status" value="1"/>
</dbReference>
<evidence type="ECO:0000256" key="5">
    <source>
        <dbReference type="ARBA" id="ARBA00023284"/>
    </source>
</evidence>
<keyword evidence="4" id="KW-1015">Disulfide bond</keyword>
<protein>
    <recommendedName>
        <fullName evidence="6">Thioredoxin</fullName>
    </recommendedName>
</protein>
<evidence type="ECO:0000256" key="1">
    <source>
        <dbReference type="ARBA" id="ARBA00008987"/>
    </source>
</evidence>
<dbReference type="NCBIfam" id="TIGR01068">
    <property type="entry name" value="thioredoxin"/>
    <property type="match status" value="1"/>
</dbReference>
<proteinExistence type="inferred from homology"/>
<dbReference type="EMBL" id="CP064760">
    <property type="protein sequence ID" value="QPE05459.1"/>
    <property type="molecule type" value="Genomic_DNA"/>
</dbReference>
<feature type="domain" description="Thioredoxin" evidence="7">
    <location>
        <begin position="35"/>
        <end position="142"/>
    </location>
</feature>
<organism evidence="8 9">
    <name type="scientific">Microbacterium schleiferi</name>
    <dbReference type="NCBI Taxonomy" id="69362"/>
    <lineage>
        <taxon>Bacteria</taxon>
        <taxon>Bacillati</taxon>
        <taxon>Actinomycetota</taxon>
        <taxon>Actinomycetes</taxon>
        <taxon>Micrococcales</taxon>
        <taxon>Microbacteriaceae</taxon>
        <taxon>Microbacterium</taxon>
    </lineage>
</organism>
<evidence type="ECO:0000259" key="7">
    <source>
        <dbReference type="PROSITE" id="PS51352"/>
    </source>
</evidence>
<dbReference type="PROSITE" id="PS00194">
    <property type="entry name" value="THIOREDOXIN_1"/>
    <property type="match status" value="1"/>
</dbReference>
<sequence>MSDSSVIACPSCGAKNRVPSARAGMVRCASCHTDLPWLVDADDRSFDAVVGEATLPVLVDVWAPWCGPCRMVSPIVEQMSREFAGKLKVVKVNSDESPRVSQRHGIQSIPTLLFYRDGAEASRQVGALPAPQLRQWVAGQVG</sequence>
<evidence type="ECO:0000256" key="3">
    <source>
        <dbReference type="ARBA" id="ARBA00022982"/>
    </source>
</evidence>
<dbReference type="Gene3D" id="2.30.30.380">
    <property type="entry name" value="Zn-finger domain of Sec23/24"/>
    <property type="match status" value="1"/>
</dbReference>
<dbReference type="GO" id="GO:0015035">
    <property type="term" value="F:protein-disulfide reductase activity"/>
    <property type="evidence" value="ECO:0007669"/>
    <property type="project" value="UniProtKB-UniRule"/>
</dbReference>
<keyword evidence="3" id="KW-0249">Electron transport</keyword>
<dbReference type="GO" id="GO:0005829">
    <property type="term" value="C:cytosol"/>
    <property type="evidence" value="ECO:0007669"/>
    <property type="project" value="TreeGrafter"/>
</dbReference>
<dbReference type="InterPro" id="IPR036249">
    <property type="entry name" value="Thioredoxin-like_sf"/>
</dbReference>
<dbReference type="PROSITE" id="PS51352">
    <property type="entry name" value="THIOREDOXIN_2"/>
    <property type="match status" value="1"/>
</dbReference>
<dbReference type="SUPFAM" id="SSF52833">
    <property type="entry name" value="Thioredoxin-like"/>
    <property type="match status" value="1"/>
</dbReference>
<dbReference type="KEGG" id="msf:IT882_05365"/>
<evidence type="ECO:0000256" key="2">
    <source>
        <dbReference type="ARBA" id="ARBA00022448"/>
    </source>
</evidence>
<dbReference type="InterPro" id="IPR005746">
    <property type="entry name" value="Thioredoxin"/>
</dbReference>
<dbReference type="PANTHER" id="PTHR45663">
    <property type="entry name" value="GEO12009P1"/>
    <property type="match status" value="1"/>
</dbReference>
<comment type="similarity">
    <text evidence="1">Belongs to the thioredoxin family.</text>
</comment>
<dbReference type="CDD" id="cd02947">
    <property type="entry name" value="TRX_family"/>
    <property type="match status" value="1"/>
</dbReference>
<dbReference type="PANTHER" id="PTHR45663:SF11">
    <property type="entry name" value="GEO12009P1"/>
    <property type="match status" value="1"/>
</dbReference>
<reference evidence="8 9" key="1">
    <citation type="submission" date="2020-11" db="EMBL/GenBank/DDBJ databases">
        <title>Amino acid is mineralized and recycled by bacteria in oceanic microbiome.</title>
        <authorList>
            <person name="Zheng L.Y."/>
        </authorList>
    </citation>
    <scope>NUCLEOTIDE SEQUENCE [LARGE SCALE GENOMIC DNA]</scope>
    <source>
        <strain evidence="8 9">A32-1</strain>
    </source>
</reference>
<evidence type="ECO:0000313" key="8">
    <source>
        <dbReference type="EMBL" id="QPE05459.1"/>
    </source>
</evidence>
<dbReference type="Proteomes" id="UP000594480">
    <property type="component" value="Chromosome"/>
</dbReference>